<dbReference type="EMBL" id="EQ974021">
    <property type="protein sequence ID" value="EEF35452.1"/>
    <property type="molecule type" value="Genomic_DNA"/>
</dbReference>
<dbReference type="InterPro" id="IPR039299">
    <property type="entry name" value="SEOA"/>
</dbReference>
<gene>
    <name evidence="4" type="ORF">RCOM_0532170</name>
</gene>
<keyword evidence="5" id="KW-1185">Reference proteome</keyword>
<dbReference type="AlphaFoldDB" id="B9SLU6"/>
<dbReference type="FunCoup" id="B9SLU6">
    <property type="interactions" value="288"/>
</dbReference>
<feature type="region of interest" description="Disordered" evidence="1">
    <location>
        <begin position="62"/>
        <end position="107"/>
    </location>
</feature>
<reference evidence="5" key="1">
    <citation type="journal article" date="2010" name="Nat. Biotechnol.">
        <title>Draft genome sequence of the oilseed species Ricinus communis.</title>
        <authorList>
            <person name="Chan A.P."/>
            <person name="Crabtree J."/>
            <person name="Zhao Q."/>
            <person name="Lorenzi H."/>
            <person name="Orvis J."/>
            <person name="Puiu D."/>
            <person name="Melake-Berhan A."/>
            <person name="Jones K.M."/>
            <person name="Redman J."/>
            <person name="Chen G."/>
            <person name="Cahoon E.B."/>
            <person name="Gedil M."/>
            <person name="Stanke M."/>
            <person name="Haas B.J."/>
            <person name="Wortman J.R."/>
            <person name="Fraser-Liggett C.M."/>
            <person name="Ravel J."/>
            <person name="Rabinowicz P.D."/>
        </authorList>
    </citation>
    <scope>NUCLEOTIDE SEQUENCE [LARGE SCALE GENOMIC DNA]</scope>
    <source>
        <strain evidence="5">cv. Hale</strain>
    </source>
</reference>
<evidence type="ECO:0000313" key="4">
    <source>
        <dbReference type="EMBL" id="EEF35452.1"/>
    </source>
</evidence>
<protein>
    <recommendedName>
        <fullName evidence="6">Protein SIEVE ELEMENT OCCLUSION B-like</fullName>
    </recommendedName>
</protein>
<dbReference type="InterPro" id="IPR027944">
    <property type="entry name" value="SEO_C"/>
</dbReference>
<proteinExistence type="predicted"/>
<organism evidence="4 5">
    <name type="scientific">Ricinus communis</name>
    <name type="common">Castor bean</name>
    <dbReference type="NCBI Taxonomy" id="3988"/>
    <lineage>
        <taxon>Eukaryota</taxon>
        <taxon>Viridiplantae</taxon>
        <taxon>Streptophyta</taxon>
        <taxon>Embryophyta</taxon>
        <taxon>Tracheophyta</taxon>
        <taxon>Spermatophyta</taxon>
        <taxon>Magnoliopsida</taxon>
        <taxon>eudicotyledons</taxon>
        <taxon>Gunneridae</taxon>
        <taxon>Pentapetalae</taxon>
        <taxon>rosids</taxon>
        <taxon>fabids</taxon>
        <taxon>Malpighiales</taxon>
        <taxon>Euphorbiaceae</taxon>
        <taxon>Acalyphoideae</taxon>
        <taxon>Acalypheae</taxon>
        <taxon>Ricinus</taxon>
    </lineage>
</organism>
<dbReference type="PANTHER" id="PTHR33232:SF16">
    <property type="entry name" value="PROTEIN SIEVE ELEMENT OCCLUSION A"/>
    <property type="match status" value="1"/>
</dbReference>
<evidence type="ECO:0000313" key="5">
    <source>
        <dbReference type="Proteomes" id="UP000008311"/>
    </source>
</evidence>
<feature type="domain" description="Sieve element occlusion C-terminal" evidence="3">
    <location>
        <begin position="578"/>
        <end position="807"/>
    </location>
</feature>
<dbReference type="eggNOG" id="ENOG502QS6Q">
    <property type="taxonomic scope" value="Eukaryota"/>
</dbReference>
<evidence type="ECO:0000259" key="3">
    <source>
        <dbReference type="Pfam" id="PF14577"/>
    </source>
</evidence>
<dbReference type="InterPro" id="IPR027942">
    <property type="entry name" value="SEO_N"/>
</dbReference>
<evidence type="ECO:0008006" key="6">
    <source>
        <dbReference type="Google" id="ProtNLM"/>
    </source>
</evidence>
<accession>B9SLU6</accession>
<evidence type="ECO:0000259" key="2">
    <source>
        <dbReference type="Pfam" id="PF14576"/>
    </source>
</evidence>
<evidence type="ECO:0000256" key="1">
    <source>
        <dbReference type="SAM" id="MobiDB-lite"/>
    </source>
</evidence>
<feature type="compositionally biased region" description="Low complexity" evidence="1">
    <location>
        <begin position="82"/>
        <end position="100"/>
    </location>
</feature>
<dbReference type="Proteomes" id="UP000008311">
    <property type="component" value="Unassembled WGS sequence"/>
</dbReference>
<dbReference type="STRING" id="3988.B9SLU6"/>
<name>B9SLU6_RICCO</name>
<dbReference type="PANTHER" id="PTHR33232">
    <property type="entry name" value="PROTEIN SIEVE ELEMENT OCCLUSION B-LIKE"/>
    <property type="match status" value="1"/>
</dbReference>
<dbReference type="Pfam" id="PF14577">
    <property type="entry name" value="SEO_C"/>
    <property type="match status" value="1"/>
</dbReference>
<dbReference type="InParanoid" id="B9SLU6"/>
<sequence>MANQPSVQQPLTNQTQANLQQLMNPTPANTQQLNNPTPSTLQQLANLTPANMQQLINSTPARMQHHPINPTPTNMHHPINSTPTNMQQPTKQTPTTMQQQLKQSPASAHQLIKGDRLLFSSSDENAMTKQIQATHSPDGREFDVKPLLNIVEDIFERAAPTIESLALPAAGHQARPEVLDDKIYHSSSMAMLESLSFIIEQIASEISYKCSGGGDAHATTMSILNMLSSYTWDAKLVIALAAFSMTYGEFWLVAQNCTSNQLAKSVAILKQLPDILEHSSMLKPRFDSVKSLIKVMLAIAKCIVEFQDLPPRYITMDVPALSTAMAHLPISVYWTIRSIVACASQIIGLIGLAHEHIASTTEAWELSSLAHKLSNMQSHLQNQLGLCYKHIDERKHMETYQNLIHLFDMAHIDNMRVLKALIYSKDDIQPLLEGTTKRRVVNIDVLRRKNVLLLISDLDITQDEISILEQIYNESRLYPSKQESQYEIVWLPILDPAVPFNDIMLKKFEALQSVMTWYSIHHPSLIDRAVITFVKEKWNFGKKPILVVLDPQGRVACPNAVHMMWIWGSLAFPFTTIREEALWKEESWRLELLVAGIDPIITNWIEEGRYICLYGGEDMEWIRKFTSTARAVAQAAGIPLGMVYVGKSNPKERVRRNVSTIMVEKLSHYWQDLTSIWYFWVRIESMWRSKNQLGKTSENDSLMKEIMAMLSFDSSEGGWAIFTKGTEELVKAKGSISLTCLSDYTIWKDQIQQKGFLPSLKDYLKSLHTEHHCNRLILPSSAGMIPEKIVCTECSRNMERYILYKCCDE</sequence>
<dbReference type="GO" id="GO:0010088">
    <property type="term" value="P:phloem development"/>
    <property type="evidence" value="ECO:0007669"/>
    <property type="project" value="InterPro"/>
</dbReference>
<feature type="domain" description="Sieve element occlusion N-terminal" evidence="2">
    <location>
        <begin position="122"/>
        <end position="411"/>
    </location>
</feature>
<dbReference type="Pfam" id="PF14576">
    <property type="entry name" value="SEO_N"/>
    <property type="match status" value="1"/>
</dbReference>